<name>A0A1E2RWL2_9HYPH</name>
<dbReference type="RefSeq" id="WP_141693965.1">
    <property type="nucleotide sequence ID" value="NZ_MASI01000006.1"/>
</dbReference>
<dbReference type="AlphaFoldDB" id="A0A1E2RWL2"/>
<accession>A0A1E2RWL2</accession>
<reference evidence="2 3" key="1">
    <citation type="submission" date="2016-07" db="EMBL/GenBank/DDBJ databases">
        <title>Draft genome sequence of Methyloligella halotolerans C2T (VKM B-2706T=CCUG 61687T=DSM 25045T), a halotolerant polyhydroxybutyrate accumulating methylotroph.</title>
        <authorList>
            <person name="Vasilenko O.V."/>
            <person name="Doronina N.V."/>
            <person name="Poroshina M.N."/>
            <person name="Tarlachkov S.V."/>
            <person name="Trotsenko Y.A."/>
        </authorList>
    </citation>
    <scope>NUCLEOTIDE SEQUENCE [LARGE SCALE GENOMIC DNA]</scope>
    <source>
        <strain evidence="2 3">VKM B-2706</strain>
    </source>
</reference>
<comment type="caution">
    <text evidence="2">The sequence shown here is derived from an EMBL/GenBank/DDBJ whole genome shotgun (WGS) entry which is preliminary data.</text>
</comment>
<evidence type="ECO:0000313" key="2">
    <source>
        <dbReference type="EMBL" id="ODA66593.1"/>
    </source>
</evidence>
<proteinExistence type="predicted"/>
<dbReference type="Proteomes" id="UP000095087">
    <property type="component" value="Unassembled WGS sequence"/>
</dbReference>
<protein>
    <submittedName>
        <fullName evidence="2">Uncharacterized protein</fullName>
    </submittedName>
</protein>
<organism evidence="2 3">
    <name type="scientific">Methyloligella halotolerans</name>
    <dbReference type="NCBI Taxonomy" id="1177755"/>
    <lineage>
        <taxon>Bacteria</taxon>
        <taxon>Pseudomonadati</taxon>
        <taxon>Pseudomonadota</taxon>
        <taxon>Alphaproteobacteria</taxon>
        <taxon>Hyphomicrobiales</taxon>
        <taxon>Hyphomicrobiaceae</taxon>
        <taxon>Methyloligella</taxon>
    </lineage>
</organism>
<feature type="transmembrane region" description="Helical" evidence="1">
    <location>
        <begin position="125"/>
        <end position="146"/>
    </location>
</feature>
<dbReference type="EMBL" id="MASI01000006">
    <property type="protein sequence ID" value="ODA66593.1"/>
    <property type="molecule type" value="Genomic_DNA"/>
</dbReference>
<keyword evidence="3" id="KW-1185">Reference proteome</keyword>
<gene>
    <name evidence="2" type="ORF">A7A08_02360</name>
</gene>
<keyword evidence="1" id="KW-0472">Membrane</keyword>
<evidence type="ECO:0000256" key="1">
    <source>
        <dbReference type="SAM" id="Phobius"/>
    </source>
</evidence>
<keyword evidence="1" id="KW-0812">Transmembrane</keyword>
<keyword evidence="1" id="KW-1133">Transmembrane helix</keyword>
<evidence type="ECO:0000313" key="3">
    <source>
        <dbReference type="Proteomes" id="UP000095087"/>
    </source>
</evidence>
<sequence>MKRPDASLVQRWFDAVDAAERGGCNGGAQRPPCRGGEARPRRDGAVIQHTSCHHQKWFSCYKSAVALAISGCLFVQPEGYSLKRSAFDLYLIKCPDLHVDYSDGGIPLRGCLMARRRRRQSDGDGANWTAAAIGIIFAGMAGLYLYSQFTDMLERSNLLSDVVDAINANDSERLAALWTPCNNKGYDPDFSSFIRTLNDQTPFTGPEYPKEDRIYFRRALFLPKNINKNDTNRESVQGYYKNKDSKWVQISVYKCGGWKKTPIIQVLFVD</sequence>